<proteinExistence type="predicted"/>
<evidence type="ECO:0000313" key="2">
    <source>
        <dbReference type="Proteomes" id="UP000095767"/>
    </source>
</evidence>
<dbReference type="Proteomes" id="UP000095767">
    <property type="component" value="Unassembled WGS sequence"/>
</dbReference>
<organism evidence="1 2">
    <name type="scientific">Dichanthelium oligosanthes</name>
    <dbReference type="NCBI Taxonomy" id="888268"/>
    <lineage>
        <taxon>Eukaryota</taxon>
        <taxon>Viridiplantae</taxon>
        <taxon>Streptophyta</taxon>
        <taxon>Embryophyta</taxon>
        <taxon>Tracheophyta</taxon>
        <taxon>Spermatophyta</taxon>
        <taxon>Magnoliopsida</taxon>
        <taxon>Liliopsida</taxon>
        <taxon>Poales</taxon>
        <taxon>Poaceae</taxon>
        <taxon>PACMAD clade</taxon>
        <taxon>Panicoideae</taxon>
        <taxon>Panicodae</taxon>
        <taxon>Paniceae</taxon>
        <taxon>Dichantheliinae</taxon>
        <taxon>Dichanthelium</taxon>
    </lineage>
</organism>
<comment type="caution">
    <text evidence="1">The sequence shown here is derived from an EMBL/GenBank/DDBJ whole genome shotgun (WGS) entry which is preliminary data.</text>
</comment>
<reference evidence="1 2" key="1">
    <citation type="submission" date="2016-09" db="EMBL/GenBank/DDBJ databases">
        <title>The draft genome of Dichanthelium oligosanthes: A C3 panicoid grass species.</title>
        <authorList>
            <person name="Studer A.J."/>
            <person name="Schnable J.C."/>
            <person name="Brutnell T.P."/>
        </authorList>
    </citation>
    <scope>NUCLEOTIDE SEQUENCE [LARGE SCALE GENOMIC DNA]</scope>
    <source>
        <strain evidence="2">cv. Kellogg 1175</strain>
        <tissue evidence="1">Leaf</tissue>
    </source>
</reference>
<evidence type="ECO:0000313" key="1">
    <source>
        <dbReference type="EMBL" id="OEL38641.1"/>
    </source>
</evidence>
<name>A0A1E5WMK2_9POAL</name>
<protein>
    <submittedName>
        <fullName evidence="1">Uncharacterized protein</fullName>
    </submittedName>
</protein>
<sequence>MTSRQVEGVTVIRLLWVMHKLRIQPLKDWVHPIFEYSDRGDPTWESADELSKGEIPDRVASIVACHVELDMATTPRCSS</sequence>
<keyword evidence="2" id="KW-1185">Reference proteome</keyword>
<gene>
    <name evidence="1" type="ORF">BAE44_0000340</name>
</gene>
<dbReference type="AlphaFoldDB" id="A0A1E5WMK2"/>
<accession>A0A1E5WMK2</accession>
<dbReference type="EMBL" id="LWDX02001014">
    <property type="protein sequence ID" value="OEL38641.1"/>
    <property type="molecule type" value="Genomic_DNA"/>
</dbReference>